<dbReference type="Proteomes" id="UP000199051">
    <property type="component" value="Unassembled WGS sequence"/>
</dbReference>
<accession>A0A1H9VRW0</accession>
<keyword evidence="4" id="KW-1185">Reference proteome</keyword>
<dbReference type="SUPFAM" id="SSF53474">
    <property type="entry name" value="alpha/beta-Hydrolases"/>
    <property type="match status" value="1"/>
</dbReference>
<sequence length="276" mass="27875">MIHAVHGAGGATLAVRTAGDPTAPPIVFVHGWAQSGRCWAAQFADPGLAAAHHLIAVDLRGHGESDIPDTGYDDPAVWAEDLAAVLAFAGAPAVVVGWSYGGLVITDYVRDRGCADLAAIVLVGAITEIGKGHPGGRPGPAMAAALPAVFAEDLAVAVPAVASLTVAMTAEPAPGALAQAWFGDTLRVPPAVRKALFRRDVGSGDVLAGITAPTTVVHGTADVVVEPAGAEYAAGKIPGATLRWFSGVGHAPFAERVDEFNGVLRQAALAAEGRKG</sequence>
<dbReference type="STRING" id="155974.SAMN04487818_10923"/>
<dbReference type="InterPro" id="IPR000073">
    <property type="entry name" value="AB_hydrolase_1"/>
</dbReference>
<dbReference type="Pfam" id="PF12697">
    <property type="entry name" value="Abhydrolase_6"/>
    <property type="match status" value="1"/>
</dbReference>
<name>A0A1H9VRW0_9PSEU</name>
<dbReference type="AlphaFoldDB" id="A0A1H9VRW0"/>
<dbReference type="InterPro" id="IPR029058">
    <property type="entry name" value="AB_hydrolase_fold"/>
</dbReference>
<dbReference type="InterPro" id="IPR050266">
    <property type="entry name" value="AB_hydrolase_sf"/>
</dbReference>
<evidence type="ECO:0000259" key="2">
    <source>
        <dbReference type="Pfam" id="PF12697"/>
    </source>
</evidence>
<proteinExistence type="predicted"/>
<dbReference type="PANTHER" id="PTHR43798:SF31">
    <property type="entry name" value="AB HYDROLASE SUPERFAMILY PROTEIN YCLE"/>
    <property type="match status" value="1"/>
</dbReference>
<dbReference type="EMBL" id="FOGI01000009">
    <property type="protein sequence ID" value="SES24279.1"/>
    <property type="molecule type" value="Genomic_DNA"/>
</dbReference>
<evidence type="ECO:0000256" key="1">
    <source>
        <dbReference type="ARBA" id="ARBA00022801"/>
    </source>
</evidence>
<protein>
    <submittedName>
        <fullName evidence="3">Pimeloyl-ACP methyl ester carboxylesterase</fullName>
    </submittedName>
</protein>
<organism evidence="3 4">
    <name type="scientific">Actinokineospora terrae</name>
    <dbReference type="NCBI Taxonomy" id="155974"/>
    <lineage>
        <taxon>Bacteria</taxon>
        <taxon>Bacillati</taxon>
        <taxon>Actinomycetota</taxon>
        <taxon>Actinomycetes</taxon>
        <taxon>Pseudonocardiales</taxon>
        <taxon>Pseudonocardiaceae</taxon>
        <taxon>Actinokineospora</taxon>
    </lineage>
</organism>
<dbReference type="Gene3D" id="3.40.50.1820">
    <property type="entry name" value="alpha/beta hydrolase"/>
    <property type="match status" value="1"/>
</dbReference>
<evidence type="ECO:0000313" key="3">
    <source>
        <dbReference type="EMBL" id="SES24279.1"/>
    </source>
</evidence>
<reference evidence="4" key="1">
    <citation type="submission" date="2016-10" db="EMBL/GenBank/DDBJ databases">
        <authorList>
            <person name="Varghese N."/>
            <person name="Submissions S."/>
        </authorList>
    </citation>
    <scope>NUCLEOTIDE SEQUENCE [LARGE SCALE GENOMIC DNA]</scope>
    <source>
        <strain evidence="4">DSM 44260</strain>
    </source>
</reference>
<feature type="domain" description="AB hydrolase-1" evidence="2">
    <location>
        <begin position="26"/>
        <end position="261"/>
    </location>
</feature>
<dbReference type="GO" id="GO:0016020">
    <property type="term" value="C:membrane"/>
    <property type="evidence" value="ECO:0007669"/>
    <property type="project" value="TreeGrafter"/>
</dbReference>
<dbReference type="PANTHER" id="PTHR43798">
    <property type="entry name" value="MONOACYLGLYCEROL LIPASE"/>
    <property type="match status" value="1"/>
</dbReference>
<dbReference type="PRINTS" id="PR00111">
    <property type="entry name" value="ABHYDROLASE"/>
</dbReference>
<evidence type="ECO:0000313" key="4">
    <source>
        <dbReference type="Proteomes" id="UP000199051"/>
    </source>
</evidence>
<keyword evidence="1" id="KW-0378">Hydrolase</keyword>
<dbReference type="GO" id="GO:0016787">
    <property type="term" value="F:hydrolase activity"/>
    <property type="evidence" value="ECO:0007669"/>
    <property type="project" value="UniProtKB-KW"/>
</dbReference>
<gene>
    <name evidence="3" type="ORF">SAMN04487818_10923</name>
</gene>